<dbReference type="GO" id="GO:0007411">
    <property type="term" value="P:axon guidance"/>
    <property type="evidence" value="ECO:0007669"/>
    <property type="project" value="TreeGrafter"/>
</dbReference>
<dbReference type="SUPFAM" id="SSF48065">
    <property type="entry name" value="DBL homology domain (DH-domain)"/>
    <property type="match status" value="1"/>
</dbReference>
<keyword evidence="1" id="KW-0344">Guanine-nucleotide releasing factor</keyword>
<dbReference type="RefSeq" id="XP_008473340.1">
    <property type="nucleotide sequence ID" value="XM_008475118.1"/>
</dbReference>
<reference evidence="4" key="1">
    <citation type="submission" date="2025-08" db="UniProtKB">
        <authorList>
            <consortium name="RefSeq"/>
        </authorList>
    </citation>
    <scope>IDENTIFICATION</scope>
</reference>
<dbReference type="Proteomes" id="UP000079169">
    <property type="component" value="Unplaced"/>
</dbReference>
<dbReference type="PANTHER" id="PTHR22826:SF106">
    <property type="entry name" value="TRIO, ISOFORM A"/>
    <property type="match status" value="1"/>
</dbReference>
<dbReference type="InterPro" id="IPR051336">
    <property type="entry name" value="RhoGEF_Guanine_NuclExch_SF"/>
</dbReference>
<dbReference type="InterPro" id="IPR035899">
    <property type="entry name" value="DBL_dom_sf"/>
</dbReference>
<dbReference type="GO" id="GO:0019898">
    <property type="term" value="C:extrinsic component of membrane"/>
    <property type="evidence" value="ECO:0007669"/>
    <property type="project" value="TreeGrafter"/>
</dbReference>
<proteinExistence type="predicted"/>
<dbReference type="SMART" id="SM00325">
    <property type="entry name" value="RhoGEF"/>
    <property type="match status" value="1"/>
</dbReference>
<dbReference type="Pfam" id="PF00621">
    <property type="entry name" value="RhoGEF"/>
    <property type="match status" value="1"/>
</dbReference>
<dbReference type="AlphaFoldDB" id="A0A1S3D4K9"/>
<dbReference type="STRING" id="121845.A0A1S3D4K9"/>
<dbReference type="PANTHER" id="PTHR22826">
    <property type="entry name" value="RHO GUANINE EXCHANGE FACTOR-RELATED"/>
    <property type="match status" value="1"/>
</dbReference>
<protein>
    <submittedName>
        <fullName evidence="4">Triple functional domain protein-like</fullName>
    </submittedName>
</protein>
<dbReference type="GO" id="GO:0005737">
    <property type="term" value="C:cytoplasm"/>
    <property type="evidence" value="ECO:0007669"/>
    <property type="project" value="TreeGrafter"/>
</dbReference>
<sequence length="137" mass="16215">MRHGTLQATCHIITELVETERDYVRDLALVVEGYLGEMRDPNSTIPMPEDLSCGKHKMVFGNIEAIYEWHRDIFLKALERCIEHPEEIGPLFKRYERKLSMYVVYCQNKPVSEHIVSEHIDNYFEDIRIKLRPQSYS</sequence>
<dbReference type="OMA" id="NICINVT"/>
<dbReference type="InterPro" id="IPR000219">
    <property type="entry name" value="DH_dom"/>
</dbReference>
<dbReference type="KEGG" id="dci:103510456"/>
<dbReference type="GeneID" id="103510456"/>
<dbReference type="PaxDb" id="121845-A0A1S3D4K9"/>
<dbReference type="Gene3D" id="1.20.900.10">
    <property type="entry name" value="Dbl homology (DH) domain"/>
    <property type="match status" value="1"/>
</dbReference>
<evidence type="ECO:0000313" key="4">
    <source>
        <dbReference type="RefSeq" id="XP_008473340.1"/>
    </source>
</evidence>
<organism evidence="3 4">
    <name type="scientific">Diaphorina citri</name>
    <name type="common">Asian citrus psyllid</name>
    <dbReference type="NCBI Taxonomy" id="121845"/>
    <lineage>
        <taxon>Eukaryota</taxon>
        <taxon>Metazoa</taxon>
        <taxon>Ecdysozoa</taxon>
        <taxon>Arthropoda</taxon>
        <taxon>Hexapoda</taxon>
        <taxon>Insecta</taxon>
        <taxon>Pterygota</taxon>
        <taxon>Neoptera</taxon>
        <taxon>Paraneoptera</taxon>
        <taxon>Hemiptera</taxon>
        <taxon>Sternorrhyncha</taxon>
        <taxon>Psylloidea</taxon>
        <taxon>Psyllidae</taxon>
        <taxon>Diaphorininae</taxon>
        <taxon>Diaphorina</taxon>
    </lineage>
</organism>
<gene>
    <name evidence="4" type="primary">LOC103510456</name>
</gene>
<evidence type="ECO:0000256" key="1">
    <source>
        <dbReference type="ARBA" id="ARBA00022658"/>
    </source>
</evidence>
<feature type="domain" description="DH" evidence="2">
    <location>
        <begin position="8"/>
        <end position="137"/>
    </location>
</feature>
<accession>A0A1S3D4K9</accession>
<evidence type="ECO:0000313" key="3">
    <source>
        <dbReference type="Proteomes" id="UP000079169"/>
    </source>
</evidence>
<dbReference type="PROSITE" id="PS50010">
    <property type="entry name" value="DH_2"/>
    <property type="match status" value="1"/>
</dbReference>
<name>A0A1S3D4K9_DIACI</name>
<dbReference type="GO" id="GO:0005085">
    <property type="term" value="F:guanyl-nucleotide exchange factor activity"/>
    <property type="evidence" value="ECO:0007669"/>
    <property type="project" value="UniProtKB-KW"/>
</dbReference>
<keyword evidence="3" id="KW-1185">Reference proteome</keyword>
<evidence type="ECO:0000259" key="2">
    <source>
        <dbReference type="PROSITE" id="PS50010"/>
    </source>
</evidence>